<feature type="domain" description="Topo IA-type catalytic" evidence="12">
    <location>
        <begin position="139"/>
        <end position="577"/>
    </location>
</feature>
<dbReference type="Gene3D" id="1.10.290.10">
    <property type="entry name" value="Topoisomerase I, domain 4"/>
    <property type="match status" value="1"/>
</dbReference>
<dbReference type="Pfam" id="PF01396">
    <property type="entry name" value="Zn_ribbon_Top1"/>
    <property type="match status" value="4"/>
</dbReference>
<organism evidence="13 14">
    <name type="scientific">Mycoplasma haemocanis (strain Illinois)</name>
    <dbReference type="NCBI Taxonomy" id="1111676"/>
    <lineage>
        <taxon>Bacteria</taxon>
        <taxon>Bacillati</taxon>
        <taxon>Mycoplasmatota</taxon>
        <taxon>Mollicutes</taxon>
        <taxon>Mycoplasmataceae</taxon>
        <taxon>Mycoplasma</taxon>
    </lineage>
</organism>
<dbReference type="SUPFAM" id="SSF56712">
    <property type="entry name" value="Prokaryotic type I DNA topoisomerase"/>
    <property type="match status" value="1"/>
</dbReference>
<dbReference type="InterPro" id="IPR023406">
    <property type="entry name" value="Topo_IA_AS"/>
</dbReference>
<dbReference type="Proteomes" id="UP000009135">
    <property type="component" value="Chromosome"/>
</dbReference>
<evidence type="ECO:0000256" key="1">
    <source>
        <dbReference type="ARBA" id="ARBA00000213"/>
    </source>
</evidence>
<dbReference type="PROSITE" id="PS00396">
    <property type="entry name" value="TOPO_IA_1"/>
    <property type="match status" value="1"/>
</dbReference>
<dbReference type="Pfam" id="PF01131">
    <property type="entry name" value="Topoisom_bac"/>
    <property type="match status" value="1"/>
</dbReference>
<evidence type="ECO:0000256" key="10">
    <source>
        <dbReference type="HAMAP-Rule" id="MF_00952"/>
    </source>
</evidence>
<reference evidence="13 14" key="1">
    <citation type="journal article" date="2012" name="J. Bacteriol.">
        <title>Complete genome sequence of Mycoplasma haemocanis strain Illinois.</title>
        <authorList>
            <person name="do Nascimento N.C."/>
            <person name="Guimaraes A.M."/>
            <person name="Santos A.P."/>
            <person name="Sanmiguel P.J."/>
            <person name="Messick J.B."/>
        </authorList>
    </citation>
    <scope>NUCLEOTIDE SEQUENCE [LARGE SCALE GENOMIC DNA]</scope>
    <source>
        <strain evidence="13 14">Illinois</strain>
    </source>
</reference>
<dbReference type="InterPro" id="IPR000380">
    <property type="entry name" value="Topo_IA"/>
</dbReference>
<dbReference type="InterPro" id="IPR028612">
    <property type="entry name" value="Topoisom_1_IA"/>
</dbReference>
<dbReference type="NCBIfam" id="TIGR01051">
    <property type="entry name" value="topA_bact"/>
    <property type="match status" value="1"/>
</dbReference>
<dbReference type="EMBL" id="CP003199">
    <property type="protein sequence ID" value="AEW46013.1"/>
    <property type="molecule type" value="Genomic_DNA"/>
</dbReference>
<dbReference type="GO" id="GO:0003917">
    <property type="term" value="F:DNA topoisomerase type I (single strand cut, ATP-independent) activity"/>
    <property type="evidence" value="ECO:0007669"/>
    <property type="project" value="UniProtKB-UniRule"/>
</dbReference>
<keyword evidence="6" id="KW-0460">Magnesium</keyword>
<dbReference type="Pfam" id="PF01751">
    <property type="entry name" value="Toprim"/>
    <property type="match status" value="1"/>
</dbReference>
<dbReference type="Gene3D" id="3.40.50.140">
    <property type="match status" value="1"/>
</dbReference>
<feature type="site" description="Interaction with DNA" evidence="10">
    <location>
        <position position="153"/>
    </location>
</feature>
<feature type="active site" description="O-(5'-phospho-DNA)-tyrosine intermediate" evidence="10">
    <location>
        <position position="315"/>
    </location>
</feature>
<dbReference type="InterPro" id="IPR013498">
    <property type="entry name" value="Topo_IA_Znf"/>
</dbReference>
<dbReference type="InterPro" id="IPR013497">
    <property type="entry name" value="Topo_IA_cen"/>
</dbReference>
<keyword evidence="5" id="KW-0862">Zinc</keyword>
<dbReference type="Gene3D" id="1.10.460.10">
    <property type="entry name" value="Topoisomerase I, domain 2"/>
    <property type="match status" value="1"/>
</dbReference>
<dbReference type="HOGENOM" id="CLU_002929_4_3_14"/>
<evidence type="ECO:0000259" key="12">
    <source>
        <dbReference type="PROSITE" id="PS52039"/>
    </source>
</evidence>
<dbReference type="SMART" id="SM00437">
    <property type="entry name" value="TOP1Ac"/>
    <property type="match status" value="1"/>
</dbReference>
<accession>H6N8P1</accession>
<feature type="site" description="Interaction with DNA" evidence="10">
    <location>
        <position position="149"/>
    </location>
</feature>
<dbReference type="Gene3D" id="3.30.65.10">
    <property type="entry name" value="Bacterial Topoisomerase I, domain 1"/>
    <property type="match status" value="4"/>
</dbReference>
<dbReference type="InterPro" id="IPR023405">
    <property type="entry name" value="Topo_IA_core_domain"/>
</dbReference>
<dbReference type="HAMAP" id="MF_00952">
    <property type="entry name" value="Topoisom_1_prok"/>
    <property type="match status" value="1"/>
</dbReference>
<evidence type="ECO:0000313" key="13">
    <source>
        <dbReference type="EMBL" id="AEW46013.1"/>
    </source>
</evidence>
<dbReference type="SMART" id="SM00436">
    <property type="entry name" value="TOP1Bc"/>
    <property type="match status" value="1"/>
</dbReference>
<dbReference type="SUPFAM" id="SSF57783">
    <property type="entry name" value="Zinc beta-ribbon"/>
    <property type="match status" value="2"/>
</dbReference>
<dbReference type="PANTHER" id="PTHR42785:SF1">
    <property type="entry name" value="DNA TOPOISOMERASE"/>
    <property type="match status" value="1"/>
</dbReference>
<dbReference type="PRINTS" id="PR00417">
    <property type="entry name" value="PRTPISMRASEI"/>
</dbReference>
<dbReference type="GO" id="GO:0006265">
    <property type="term" value="P:DNA topological change"/>
    <property type="evidence" value="ECO:0007669"/>
    <property type="project" value="UniProtKB-UniRule"/>
</dbReference>
<dbReference type="SMART" id="SM00493">
    <property type="entry name" value="TOPRIM"/>
    <property type="match status" value="1"/>
</dbReference>
<dbReference type="GO" id="GO:0008270">
    <property type="term" value="F:zinc ion binding"/>
    <property type="evidence" value="ECO:0007669"/>
    <property type="project" value="UniProtKB-KW"/>
</dbReference>
<dbReference type="InterPro" id="IPR013824">
    <property type="entry name" value="Topo_IA_cen_sub1"/>
</dbReference>
<dbReference type="PROSITE" id="PS52039">
    <property type="entry name" value="TOPO_IA_2"/>
    <property type="match status" value="1"/>
</dbReference>
<dbReference type="AlphaFoldDB" id="H6N8P1"/>
<comment type="similarity">
    <text evidence="2 10">Belongs to the type IA topoisomerase family.</text>
</comment>
<feature type="site" description="Interaction with DNA" evidence="10">
    <location>
        <position position="317"/>
    </location>
</feature>
<comment type="function">
    <text evidence="10">Releases the supercoiling and torsional tension of DNA, which is introduced during the DNA replication and transcription, by transiently cleaving and rejoining one strand of the DNA duplex. Introduces a single-strand break via transesterification at a target site in duplex DNA. The scissile phosphodiester is attacked by the catalytic tyrosine of the enzyme, resulting in the formation of a DNA-(5'-phosphotyrosyl)-enzyme intermediate and the expulsion of a 3'-OH DNA strand. The free DNA strand then undergoes passage around the unbroken strand, thus removing DNA supercoils. Finally, in the religation step, the DNA 3'-OH attacks the covalent intermediate to expel the active-site tyrosine and restore the DNA phosphodiester backbone.</text>
</comment>
<dbReference type="GO" id="GO:0005694">
    <property type="term" value="C:chromosome"/>
    <property type="evidence" value="ECO:0007669"/>
    <property type="project" value="InterPro"/>
</dbReference>
<dbReference type="KEGG" id="mhe:MHC_05800"/>
<protein>
    <recommendedName>
        <fullName evidence="10">DNA topoisomerase 1</fullName>
        <ecNumber evidence="10">5.6.2.1</ecNumber>
    </recommendedName>
    <alternativeName>
        <fullName evidence="10">DNA topoisomerase I</fullName>
    </alternativeName>
</protein>
<dbReference type="EC" id="5.6.2.1" evidence="10"/>
<keyword evidence="14" id="KW-1185">Reference proteome</keyword>
<keyword evidence="7 10" id="KW-0799">Topoisomerase</keyword>
<dbReference type="PROSITE" id="PS50880">
    <property type="entry name" value="TOPRIM"/>
    <property type="match status" value="1"/>
</dbReference>
<proteinExistence type="inferred from homology"/>
<sequence>MKHDLMLIESPNKIATISKYLKGTNIKIIATIGHFREIDGKYYKPLGFDLETYDVKWKNDSEKVVKGKKIDIIKEINKAADASEKIYLSTDPDREGEAISWHIFSILSEKNKKKCQRVVFNEITKRAIEQSLLNPRQLDQNQINSYLTRKLLDRCIGFKLSDFTHKTIGGQSAGRVQSIALKFLKDKDCEIKSFVPEHWFNLKISLDNGLALTLKEISPEFKVDLHPTLKNGLVNFLKEEDAKLIEQSLAKDYKLVSIDDPRREITKPPRAFKTSTMQEKAINKLGMSSVMVERTAQRLYEGVQIDGETLALITYPRTDREDLSLTFVEEAKEFIFKNYSETYWGSQRVVKKGNKDGLVQGAHEGIRPTDINITPNSIQGKIPPNELKLYTLIWTYAVASLMSDAVYENTLYKFENNKHKLTANCRVEKFDGFKILFRKFFPNYKEEDLSFPNNLEINKSYLEGNKERKKVDKKPPSPYTEASLIKSLDSEGIGRPSTYSHIVNIVLQREYAVRQEGKLVVTEFGSSVADTLEKYFPDIMKYDYTRNMEKELDNISENKTEWKPFLRDTFGSFFEVLRIANERAFKESMLGRPCPKCQSELCYRHSKKNGSKFISCSSYPKCDYYENLKEGGNLLDEECPECHSKLERKKSKNNLEFIGCSNYPQCRYIKRDVEVLDKKCPNCDHDLVKRKNRWGSFFVSCSNFPKCKYIESSNETLDESCPECKKPLVKKRSRFKKSFFISCSGYPTCKYSRSLKENVDK</sequence>
<dbReference type="InterPro" id="IPR003601">
    <property type="entry name" value="Topo_IA_2"/>
</dbReference>
<comment type="catalytic activity">
    <reaction evidence="1 10">
        <text>ATP-independent breakage of single-stranded DNA, followed by passage and rejoining.</text>
        <dbReference type="EC" id="5.6.2.1"/>
    </reaction>
</comment>
<dbReference type="PANTHER" id="PTHR42785">
    <property type="entry name" value="DNA TOPOISOMERASE, TYPE IA, CORE"/>
    <property type="match status" value="1"/>
</dbReference>
<dbReference type="InterPro" id="IPR003602">
    <property type="entry name" value="Topo_IA_DNA-bd_dom"/>
</dbReference>
<feature type="site" description="Interaction with DNA" evidence="10">
    <location>
        <position position="509"/>
    </location>
</feature>
<evidence type="ECO:0000256" key="2">
    <source>
        <dbReference type="ARBA" id="ARBA00009446"/>
    </source>
</evidence>
<feature type="site" description="Interaction with DNA" evidence="10">
    <location>
        <position position="34"/>
    </location>
</feature>
<dbReference type="GO" id="GO:0003677">
    <property type="term" value="F:DNA binding"/>
    <property type="evidence" value="ECO:0007669"/>
    <property type="project" value="UniProtKB-KW"/>
</dbReference>
<evidence type="ECO:0000256" key="3">
    <source>
        <dbReference type="ARBA" id="ARBA00022723"/>
    </source>
</evidence>
<dbReference type="OrthoDB" id="9804262at2"/>
<dbReference type="Gene3D" id="2.70.20.10">
    <property type="entry name" value="Topoisomerase I, domain 3"/>
    <property type="match status" value="1"/>
</dbReference>
<keyword evidence="8 10" id="KW-0238">DNA-binding</keyword>
<dbReference type="InterPro" id="IPR013825">
    <property type="entry name" value="Topo_IA_cen_sub2"/>
</dbReference>
<evidence type="ECO:0000313" key="14">
    <source>
        <dbReference type="Proteomes" id="UP000009135"/>
    </source>
</evidence>
<keyword evidence="9 10" id="KW-0413">Isomerase</keyword>
<evidence type="ECO:0000256" key="5">
    <source>
        <dbReference type="ARBA" id="ARBA00022833"/>
    </source>
</evidence>
<evidence type="ECO:0000256" key="9">
    <source>
        <dbReference type="ARBA" id="ARBA00023235"/>
    </source>
</evidence>
<dbReference type="CDD" id="cd00186">
    <property type="entry name" value="TOP1Ac"/>
    <property type="match status" value="1"/>
</dbReference>
<keyword evidence="3" id="KW-0479">Metal-binding</keyword>
<dbReference type="STRING" id="1111676.MHC_05800"/>
<evidence type="ECO:0000256" key="7">
    <source>
        <dbReference type="ARBA" id="ARBA00023029"/>
    </source>
</evidence>
<feature type="domain" description="Toprim" evidence="11">
    <location>
        <begin position="3"/>
        <end position="123"/>
    </location>
</feature>
<gene>
    <name evidence="10 13" type="primary">topA</name>
    <name evidence="13" type="ordered locus">MHC_05800</name>
</gene>
<dbReference type="InterPro" id="IPR005733">
    <property type="entry name" value="TopoI_bac-type"/>
</dbReference>
<comment type="caution">
    <text evidence="10">Lacks conserved residue(s) required for the propagation of feature annotation.</text>
</comment>
<evidence type="ECO:0000259" key="11">
    <source>
        <dbReference type="PROSITE" id="PS50880"/>
    </source>
</evidence>
<feature type="region of interest" description="Interaction with DNA" evidence="10">
    <location>
        <begin position="172"/>
        <end position="177"/>
    </location>
</feature>
<name>H6N8P1_MYCHN</name>
<comment type="subunit">
    <text evidence="10">Monomer.</text>
</comment>
<dbReference type="InterPro" id="IPR013826">
    <property type="entry name" value="Topo_IA_cen_sub3"/>
</dbReference>
<evidence type="ECO:0000256" key="6">
    <source>
        <dbReference type="ARBA" id="ARBA00022842"/>
    </source>
</evidence>
<evidence type="ECO:0000256" key="4">
    <source>
        <dbReference type="ARBA" id="ARBA00022771"/>
    </source>
</evidence>
<dbReference type="InterPro" id="IPR006171">
    <property type="entry name" value="TOPRIM_dom"/>
</dbReference>
<evidence type="ECO:0000256" key="8">
    <source>
        <dbReference type="ARBA" id="ARBA00023125"/>
    </source>
</evidence>
<keyword evidence="4" id="KW-0863">Zinc-finger</keyword>